<keyword evidence="4" id="KW-0255">Endonuclease</keyword>
<comment type="caution">
    <text evidence="4">The sequence shown here is derived from an EMBL/GenBank/DDBJ whole genome shotgun (WGS) entry which is preliminary data.</text>
</comment>
<keyword evidence="4" id="KW-0540">Nuclease</keyword>
<dbReference type="RefSeq" id="WP_261779701.1">
    <property type="nucleotide sequence ID" value="NZ_BHVU01000544.1"/>
</dbReference>
<dbReference type="GO" id="GO:0004519">
    <property type="term" value="F:endonuclease activity"/>
    <property type="evidence" value="ECO:0007669"/>
    <property type="project" value="UniProtKB-KW"/>
</dbReference>
<evidence type="ECO:0000256" key="3">
    <source>
        <dbReference type="SAM" id="MobiDB-lite"/>
    </source>
</evidence>
<organism evidence="4 5">
    <name type="scientific">Microcystis aeruginosa 11-30S32</name>
    <dbReference type="NCBI Taxonomy" id="2358142"/>
    <lineage>
        <taxon>Bacteria</taxon>
        <taxon>Bacillati</taxon>
        <taxon>Cyanobacteriota</taxon>
        <taxon>Cyanophyceae</taxon>
        <taxon>Oscillatoriophycideae</taxon>
        <taxon>Chroococcales</taxon>
        <taxon>Microcystaceae</taxon>
        <taxon>Microcystis</taxon>
    </lineage>
</organism>
<evidence type="ECO:0000256" key="1">
    <source>
        <dbReference type="ARBA" id="ARBA00022747"/>
    </source>
</evidence>
<dbReference type="Gene3D" id="3.90.220.20">
    <property type="entry name" value="DNA methylase specificity domains"/>
    <property type="match status" value="1"/>
</dbReference>
<gene>
    <name evidence="4" type="ORF">MAE30S32_46270</name>
</gene>
<dbReference type="GO" id="GO:0009307">
    <property type="term" value="P:DNA restriction-modification system"/>
    <property type="evidence" value="ECO:0007669"/>
    <property type="project" value="UniProtKB-KW"/>
</dbReference>
<proteinExistence type="predicted"/>
<sequence>MQDLLTKGIDENGNIRSEETHEFKDSPLGRIPVEWEVKPLASVAEIIMGQSPQGYTYNQIGEGTPLINGPTEFGTRYIERVNQWTTSPTKLCKRGDVLFCVRGSTTGRIKLKRT</sequence>
<evidence type="ECO:0000313" key="5">
    <source>
        <dbReference type="Proteomes" id="UP000321223"/>
    </source>
</evidence>
<dbReference type="InterPro" id="IPR044946">
    <property type="entry name" value="Restrct_endonuc_typeI_TRD_sf"/>
</dbReference>
<protein>
    <submittedName>
        <fullName evidence="4">Restriction endonuclease subunit S</fullName>
    </submittedName>
</protein>
<name>A0A510PQ61_MICAE</name>
<dbReference type="AlphaFoldDB" id="A0A510PQ61"/>
<keyword evidence="2" id="KW-0238">DNA-binding</keyword>
<accession>A0A510PQ61</accession>
<keyword evidence="1" id="KW-0680">Restriction system</keyword>
<keyword evidence="4" id="KW-0378">Hydrolase</keyword>
<feature type="region of interest" description="Disordered" evidence="3">
    <location>
        <begin position="1"/>
        <end position="23"/>
    </location>
</feature>
<dbReference type="Proteomes" id="UP000321223">
    <property type="component" value="Unassembled WGS sequence"/>
</dbReference>
<evidence type="ECO:0000313" key="4">
    <source>
        <dbReference type="EMBL" id="GCA95975.1"/>
    </source>
</evidence>
<dbReference type="EMBL" id="BHVU01000544">
    <property type="protein sequence ID" value="GCA95975.1"/>
    <property type="molecule type" value="Genomic_DNA"/>
</dbReference>
<evidence type="ECO:0000256" key="2">
    <source>
        <dbReference type="ARBA" id="ARBA00023125"/>
    </source>
</evidence>
<dbReference type="SUPFAM" id="SSF116734">
    <property type="entry name" value="DNA methylase specificity domain"/>
    <property type="match status" value="1"/>
</dbReference>
<dbReference type="GO" id="GO:0003677">
    <property type="term" value="F:DNA binding"/>
    <property type="evidence" value="ECO:0007669"/>
    <property type="project" value="UniProtKB-KW"/>
</dbReference>
<reference evidence="4 5" key="1">
    <citation type="journal article" date="2019" name="Appl. Environ. Microbiol.">
        <title>Co-occurrence of broad and narrow host-range viruses infecting the toxic bloom-forming cyanobacterium Microcystis aeruginosa.</title>
        <authorList>
            <person name="Morimoto D."/>
            <person name="Tominaga K."/>
            <person name="Nishimura Y."/>
            <person name="Yoshida N."/>
            <person name="Kimura S."/>
            <person name="Sako Y."/>
            <person name="Yoshida T."/>
        </authorList>
    </citation>
    <scope>NUCLEOTIDE SEQUENCE [LARGE SCALE GENOMIC DNA]</scope>
    <source>
        <strain evidence="4 5">11-30S32</strain>
    </source>
</reference>